<proteinExistence type="predicted"/>
<feature type="region of interest" description="Disordered" evidence="1">
    <location>
        <begin position="1"/>
        <end position="109"/>
    </location>
</feature>
<dbReference type="OrthoDB" id="949719at2"/>
<feature type="compositionally biased region" description="Basic and acidic residues" evidence="1">
    <location>
        <begin position="86"/>
        <end position="95"/>
    </location>
</feature>
<evidence type="ECO:0000313" key="2">
    <source>
        <dbReference type="EMBL" id="RNI24107.1"/>
    </source>
</evidence>
<feature type="compositionally biased region" description="Basic and acidic residues" evidence="1">
    <location>
        <begin position="67"/>
        <end position="76"/>
    </location>
</feature>
<dbReference type="InterPro" id="IPR021823">
    <property type="entry name" value="DUF3408"/>
</dbReference>
<reference evidence="2 3" key="1">
    <citation type="submission" date="2018-11" db="EMBL/GenBank/DDBJ databases">
        <title>Rufibacter latericius sp. nov., isolated from water in Baiyang Lake.</title>
        <authorList>
            <person name="Yang Y."/>
        </authorList>
    </citation>
    <scope>NUCLEOTIDE SEQUENCE [LARGE SCALE GENOMIC DNA]</scope>
    <source>
        <strain evidence="2 3">R-22-1c-1</strain>
    </source>
</reference>
<evidence type="ECO:0000256" key="1">
    <source>
        <dbReference type="SAM" id="MobiDB-lite"/>
    </source>
</evidence>
<evidence type="ECO:0000313" key="3">
    <source>
        <dbReference type="Proteomes" id="UP000272117"/>
    </source>
</evidence>
<gene>
    <name evidence="2" type="ORF">EFB08_17180</name>
</gene>
<protein>
    <submittedName>
        <fullName evidence="2">DUF3408 domain-containing protein</fullName>
    </submittedName>
</protein>
<dbReference type="Proteomes" id="UP000272117">
    <property type="component" value="Unassembled WGS sequence"/>
</dbReference>
<sequence length="176" mass="19535">MSPLDNIINKMAKNRKSPAFDESLLIGSISGLNRNKEAAPEPSAAPQPSAPTEPLPPEEVPPLENKATPEPERREAPASTLEPGEGESKGKKEPKPAATAKSQGKRWEYGRFLQATPGRKEARAYISETHHNKLRRILAFTDKKIALADYLENVLEEHFEQYEAQIKELYGKHLGS</sequence>
<name>A0A3M9MG25_9BACT</name>
<keyword evidence="3" id="KW-1185">Reference proteome</keyword>
<organism evidence="2 3">
    <name type="scientific">Rufibacter latericius</name>
    <dbReference type="NCBI Taxonomy" id="2487040"/>
    <lineage>
        <taxon>Bacteria</taxon>
        <taxon>Pseudomonadati</taxon>
        <taxon>Bacteroidota</taxon>
        <taxon>Cytophagia</taxon>
        <taxon>Cytophagales</taxon>
        <taxon>Hymenobacteraceae</taxon>
        <taxon>Rufibacter</taxon>
    </lineage>
</organism>
<dbReference type="Pfam" id="PF11888">
    <property type="entry name" value="DUF3408"/>
    <property type="match status" value="1"/>
</dbReference>
<comment type="caution">
    <text evidence="2">The sequence shown here is derived from an EMBL/GenBank/DDBJ whole genome shotgun (WGS) entry which is preliminary data.</text>
</comment>
<dbReference type="EMBL" id="RJJD01000013">
    <property type="protein sequence ID" value="RNI24107.1"/>
    <property type="molecule type" value="Genomic_DNA"/>
</dbReference>
<accession>A0A3M9MG25</accession>
<feature type="compositionally biased region" description="Pro residues" evidence="1">
    <location>
        <begin position="43"/>
        <end position="60"/>
    </location>
</feature>
<dbReference type="AlphaFoldDB" id="A0A3M9MG25"/>